<evidence type="ECO:0000313" key="2">
    <source>
        <dbReference type="Proteomes" id="UP001528411"/>
    </source>
</evidence>
<protein>
    <submittedName>
        <fullName evidence="1">Uncharacterized protein</fullName>
    </submittedName>
</protein>
<gene>
    <name evidence="1" type="ORF">PN838_13560</name>
</gene>
<evidence type="ECO:0000313" key="1">
    <source>
        <dbReference type="EMBL" id="MDC2889617.1"/>
    </source>
</evidence>
<sequence length="81" mass="8870">MQSLILATSLVMSTPVTIDEINNVAKLDNLIHNQTQHVSALVHAQTKNITQDTFLVQAKMALNISKEYAATFSLNEDDGAE</sequence>
<organism evidence="1 2">
    <name type="scientific">Psychrosphaera algicola</name>
    <dbReference type="NCBI Taxonomy" id="3023714"/>
    <lineage>
        <taxon>Bacteria</taxon>
        <taxon>Pseudomonadati</taxon>
        <taxon>Pseudomonadota</taxon>
        <taxon>Gammaproteobacteria</taxon>
        <taxon>Alteromonadales</taxon>
        <taxon>Pseudoalteromonadaceae</taxon>
        <taxon>Psychrosphaera</taxon>
    </lineage>
</organism>
<dbReference type="EMBL" id="JAQOMS010000002">
    <property type="protein sequence ID" value="MDC2889617.1"/>
    <property type="molecule type" value="Genomic_DNA"/>
</dbReference>
<dbReference type="Proteomes" id="UP001528411">
    <property type="component" value="Unassembled WGS sequence"/>
</dbReference>
<name>A0ABT5FDM0_9GAMM</name>
<accession>A0ABT5FDM0</accession>
<proteinExistence type="predicted"/>
<dbReference type="RefSeq" id="WP_215963215.1">
    <property type="nucleotide sequence ID" value="NZ_JAQOMS010000002.1"/>
</dbReference>
<keyword evidence="2" id="KW-1185">Reference proteome</keyword>
<comment type="caution">
    <text evidence="1">The sequence shown here is derived from an EMBL/GenBank/DDBJ whole genome shotgun (WGS) entry which is preliminary data.</text>
</comment>
<reference evidence="1 2" key="1">
    <citation type="submission" date="2023-01" db="EMBL/GenBank/DDBJ databases">
        <title>Psychrosphaera sp. nov., isolated from marine algae.</title>
        <authorList>
            <person name="Bayburt H."/>
            <person name="Choi B.J."/>
            <person name="Kim J.M."/>
            <person name="Choi D.G."/>
            <person name="Jeon C.O."/>
        </authorList>
    </citation>
    <scope>NUCLEOTIDE SEQUENCE [LARGE SCALE GENOMIC DNA]</scope>
    <source>
        <strain evidence="1 2">G1-22</strain>
    </source>
</reference>